<evidence type="ECO:0000256" key="1">
    <source>
        <dbReference type="ARBA" id="ARBA00004141"/>
    </source>
</evidence>
<dbReference type="InterPro" id="IPR005821">
    <property type="entry name" value="Ion_trans_dom"/>
</dbReference>
<dbReference type="OrthoDB" id="310870at2759"/>
<dbReference type="Proteomes" id="UP000265703">
    <property type="component" value="Unassembled WGS sequence"/>
</dbReference>
<dbReference type="InterPro" id="IPR024862">
    <property type="entry name" value="TRPV"/>
</dbReference>
<evidence type="ECO:0000259" key="8">
    <source>
        <dbReference type="Pfam" id="PF00520"/>
    </source>
</evidence>
<feature type="coiled-coil region" evidence="6">
    <location>
        <begin position="659"/>
        <end position="701"/>
    </location>
</feature>
<evidence type="ECO:0000256" key="5">
    <source>
        <dbReference type="ARBA" id="ARBA00023136"/>
    </source>
</evidence>
<accession>A0A397TG49</accession>
<dbReference type="Gene3D" id="1.10.287.70">
    <property type="match status" value="1"/>
</dbReference>
<evidence type="ECO:0000256" key="6">
    <source>
        <dbReference type="SAM" id="Coils"/>
    </source>
</evidence>
<name>A0A397TG49_9GLOM</name>
<feature type="transmembrane region" description="Helical" evidence="7">
    <location>
        <begin position="371"/>
        <end position="390"/>
    </location>
</feature>
<keyword evidence="10" id="KW-1185">Reference proteome</keyword>
<evidence type="ECO:0000256" key="4">
    <source>
        <dbReference type="ARBA" id="ARBA00022989"/>
    </source>
</evidence>
<keyword evidence="2 7" id="KW-0812">Transmembrane</keyword>
<evidence type="ECO:0000256" key="7">
    <source>
        <dbReference type="SAM" id="Phobius"/>
    </source>
</evidence>
<dbReference type="EMBL" id="QKYT01000062">
    <property type="protein sequence ID" value="RIA95357.1"/>
    <property type="molecule type" value="Genomic_DNA"/>
</dbReference>
<keyword evidence="4 7" id="KW-1133">Transmembrane helix</keyword>
<reference evidence="9 10" key="1">
    <citation type="submission" date="2018-06" db="EMBL/GenBank/DDBJ databases">
        <title>Comparative genomics reveals the genomic features of Rhizophagus irregularis, R. cerebriforme, R. diaphanum and Gigaspora rosea, and their symbiotic lifestyle signature.</title>
        <authorList>
            <person name="Morin E."/>
            <person name="San Clemente H."/>
            <person name="Chen E.C.H."/>
            <person name="De La Providencia I."/>
            <person name="Hainaut M."/>
            <person name="Kuo A."/>
            <person name="Kohler A."/>
            <person name="Murat C."/>
            <person name="Tang N."/>
            <person name="Roy S."/>
            <person name="Loubradou J."/>
            <person name="Henrissat B."/>
            <person name="Grigoriev I.V."/>
            <person name="Corradi N."/>
            <person name="Roux C."/>
            <person name="Martin F.M."/>
        </authorList>
    </citation>
    <scope>NUCLEOTIDE SEQUENCE [LARGE SCALE GENOMIC DNA]</scope>
    <source>
        <strain evidence="9 10">DAOM 227022</strain>
    </source>
</reference>
<feature type="transmembrane region" description="Helical" evidence="7">
    <location>
        <begin position="557"/>
        <end position="578"/>
    </location>
</feature>
<feature type="domain" description="Ion transport" evidence="8">
    <location>
        <begin position="403"/>
        <end position="588"/>
    </location>
</feature>
<keyword evidence="3" id="KW-0677">Repeat</keyword>
<comment type="caution">
    <text evidence="9">The sequence shown here is derived from an EMBL/GenBank/DDBJ whole genome shotgun (WGS) entry which is preliminary data.</text>
</comment>
<keyword evidence="6" id="KW-0175">Coiled coil</keyword>
<protein>
    <recommendedName>
        <fullName evidence="8">Ion transport domain-containing protein</fullName>
    </recommendedName>
</protein>
<dbReference type="GO" id="GO:0005886">
    <property type="term" value="C:plasma membrane"/>
    <property type="evidence" value="ECO:0007669"/>
    <property type="project" value="TreeGrafter"/>
</dbReference>
<organism evidence="9 10">
    <name type="scientific">Glomus cerebriforme</name>
    <dbReference type="NCBI Taxonomy" id="658196"/>
    <lineage>
        <taxon>Eukaryota</taxon>
        <taxon>Fungi</taxon>
        <taxon>Fungi incertae sedis</taxon>
        <taxon>Mucoromycota</taxon>
        <taxon>Glomeromycotina</taxon>
        <taxon>Glomeromycetes</taxon>
        <taxon>Glomerales</taxon>
        <taxon>Glomeraceae</taxon>
        <taxon>Glomus</taxon>
    </lineage>
</organism>
<evidence type="ECO:0000256" key="2">
    <source>
        <dbReference type="ARBA" id="ARBA00022692"/>
    </source>
</evidence>
<dbReference type="Pfam" id="PF00520">
    <property type="entry name" value="Ion_trans"/>
    <property type="match status" value="1"/>
</dbReference>
<dbReference type="GO" id="GO:0005216">
    <property type="term" value="F:monoatomic ion channel activity"/>
    <property type="evidence" value="ECO:0007669"/>
    <property type="project" value="InterPro"/>
</dbReference>
<comment type="subcellular location">
    <subcellularLocation>
        <location evidence="1">Membrane</location>
        <topology evidence="1">Multi-pass membrane protein</topology>
    </subcellularLocation>
</comment>
<feature type="transmembrane region" description="Helical" evidence="7">
    <location>
        <begin position="425"/>
        <end position="443"/>
    </location>
</feature>
<dbReference type="GO" id="GO:0098703">
    <property type="term" value="P:calcium ion import across plasma membrane"/>
    <property type="evidence" value="ECO:0007669"/>
    <property type="project" value="TreeGrafter"/>
</dbReference>
<dbReference type="PANTHER" id="PTHR10582">
    <property type="entry name" value="TRANSIENT RECEPTOR POTENTIAL ION CHANNEL PROTEIN"/>
    <property type="match status" value="1"/>
</dbReference>
<dbReference type="AlphaFoldDB" id="A0A397TG49"/>
<sequence length="710" mass="82509">MRLASGVKPFCIDKRNIIVVSSRSIVLFYAIDNDNNDKIDLRRLVWELPHSLSDIRNFSYQCTSNLSHKRILWFDITCGDSKHNYYTLIPLDVAISGHDLPDEWMKYSCQCQGLANFLNLLSIKPYTSCNTFNSAETICNLIRYKANRLDECIATQLNECTPTAILEEILWHNHYKPTIGPNGENPLIVAILEFKSVEIQQLLDYCIYHCINDSQPGFMSIVVDALPELAKHYPKILDKLIEQCTYIKVPSTWRLKSEKYDSTHEKLWSYKFDGSIFMVNSKKNFLNVLFEKLETTHRHSATTCFVPLPGLCTYPDPNEINNTYRWFNVVIPRHPSTFVKLVPFRSFNVFKSPPFEAIVKFKWKAFARQRFFLVLCLYLIHFGLFVTAIMNIHGQLMIASMILGSILIFTWIRRSIIHYMNGIRLFTVFATYIELAAFVLPVITGFLKHGDGAPPELQSLSVLSLWIFIVAQLRAFRDIGVFIAAVAHISRNILWFLLLLAFILFAFAHSFLVLLLEDNNESNTFKRFDRSLKNVWSMLLGEYSSIEPWSDSHLVNIYMIAFSFSTAIILLNVLIALLNNAYKETYKYAHTVWVINRAEIIVDIELSWMLPSERQNRDYFPWSIIYEAYTEDVDEWSKKLEADKSPTLYGMKVKMDKFKDELKIEMDKFKDEMKVEMDKSKDEIKNEIAKFKDELKQLLSAVINDVVNKS</sequence>
<keyword evidence="5 7" id="KW-0472">Membrane</keyword>
<evidence type="ECO:0000313" key="10">
    <source>
        <dbReference type="Proteomes" id="UP000265703"/>
    </source>
</evidence>
<proteinExistence type="predicted"/>
<evidence type="ECO:0000313" key="9">
    <source>
        <dbReference type="EMBL" id="RIA95357.1"/>
    </source>
</evidence>
<evidence type="ECO:0000256" key="3">
    <source>
        <dbReference type="ARBA" id="ARBA00022737"/>
    </source>
</evidence>
<feature type="transmembrane region" description="Helical" evidence="7">
    <location>
        <begin position="463"/>
        <end position="486"/>
    </location>
</feature>
<dbReference type="PANTHER" id="PTHR10582:SF2">
    <property type="entry name" value="INACTIVE"/>
    <property type="match status" value="1"/>
</dbReference>
<feature type="transmembrane region" description="Helical" evidence="7">
    <location>
        <begin position="493"/>
        <end position="516"/>
    </location>
</feature>
<feature type="transmembrane region" description="Helical" evidence="7">
    <location>
        <begin position="396"/>
        <end position="413"/>
    </location>
</feature>
<gene>
    <name evidence="9" type="ORF">C1645_757649</name>
</gene>